<evidence type="ECO:0000313" key="4">
    <source>
        <dbReference type="Proteomes" id="UP000243540"/>
    </source>
</evidence>
<reference evidence="3 4" key="1">
    <citation type="submission" date="2017-04" db="EMBL/GenBank/DDBJ databases">
        <title>Draft genome sequences of Alloscardovia macacae UMA81211 and UMA81212 isolated from the feces of a rhesus macaque (Macaca mulatta).</title>
        <authorList>
            <person name="Albert K."/>
            <person name="Sela D.A."/>
        </authorList>
    </citation>
    <scope>NUCLEOTIDE SEQUENCE [LARGE SCALE GENOMIC DNA]</scope>
    <source>
        <strain evidence="3 4">UMA81212</strain>
    </source>
</reference>
<protein>
    <recommendedName>
        <fullName evidence="2">BRCT domain-containing protein</fullName>
    </recommendedName>
</protein>
<dbReference type="PANTHER" id="PTHR30231">
    <property type="entry name" value="DNA POLYMERASE III SUBUNIT EPSILON"/>
    <property type="match status" value="1"/>
</dbReference>
<feature type="domain" description="BRCT" evidence="2">
    <location>
        <begin position="213"/>
        <end position="300"/>
    </location>
</feature>
<dbReference type="GO" id="GO:0003676">
    <property type="term" value="F:nucleic acid binding"/>
    <property type="evidence" value="ECO:0007669"/>
    <property type="project" value="InterPro"/>
</dbReference>
<dbReference type="Gene3D" id="3.30.420.10">
    <property type="entry name" value="Ribonuclease H-like superfamily/Ribonuclease H"/>
    <property type="match status" value="1"/>
</dbReference>
<proteinExistence type="predicted"/>
<dbReference type="STRING" id="1160091.B9T39_02290"/>
<evidence type="ECO:0000256" key="1">
    <source>
        <dbReference type="SAM" id="MobiDB-lite"/>
    </source>
</evidence>
<dbReference type="PROSITE" id="PS50172">
    <property type="entry name" value="BRCT"/>
    <property type="match status" value="1"/>
</dbReference>
<sequence>MHSFVALDFETANGHRESACSLGMVRFSAEGEQLGEYYSLIQPPREYGDFWAQNVRIHGIHAEDVAHSPFWTDIIEDVREFVADDPIVAHNMPFDGSVINHLTSYFGLAEWANPRHCTLKLARNLLSGQLDSFGLEPVYDHYYADEEFDHHNALADAVVCGKVYAKFLDEFGADAVEDVMANGSRSASATRSPRSQRPRIDRRKTYAMPYISPKGQFLRGSRVAIAGTLSYGSRGQVEALIRSLGGEVSAAVTTKTNILLVGPNRADGSSAKVRKALDLQHSGVTISIIKEDEFMRALREVSREFA</sequence>
<dbReference type="SUPFAM" id="SSF52113">
    <property type="entry name" value="BRCT domain"/>
    <property type="match status" value="1"/>
</dbReference>
<name>A0A1Y2SZQ2_9BIFI</name>
<dbReference type="RefSeq" id="WP_086106214.1">
    <property type="nucleotide sequence ID" value="NZ_NEKC01000004.1"/>
</dbReference>
<dbReference type="PANTHER" id="PTHR30231:SF42">
    <property type="entry name" value="EXONUCLEASE"/>
    <property type="match status" value="1"/>
</dbReference>
<feature type="compositionally biased region" description="Low complexity" evidence="1">
    <location>
        <begin position="184"/>
        <end position="193"/>
    </location>
</feature>
<dbReference type="EMBL" id="NEKC01000004">
    <property type="protein sequence ID" value="OTA29685.1"/>
    <property type="molecule type" value="Genomic_DNA"/>
</dbReference>
<evidence type="ECO:0000313" key="3">
    <source>
        <dbReference type="EMBL" id="OTA29685.1"/>
    </source>
</evidence>
<dbReference type="GO" id="GO:0008408">
    <property type="term" value="F:3'-5' exonuclease activity"/>
    <property type="evidence" value="ECO:0007669"/>
    <property type="project" value="TreeGrafter"/>
</dbReference>
<dbReference type="GO" id="GO:0005829">
    <property type="term" value="C:cytosol"/>
    <property type="evidence" value="ECO:0007669"/>
    <property type="project" value="TreeGrafter"/>
</dbReference>
<accession>A0A1Y2SZQ2</accession>
<dbReference type="Pfam" id="PF00929">
    <property type="entry name" value="RNase_T"/>
    <property type="match status" value="1"/>
</dbReference>
<evidence type="ECO:0000259" key="2">
    <source>
        <dbReference type="PROSITE" id="PS50172"/>
    </source>
</evidence>
<dbReference type="InterPro" id="IPR001357">
    <property type="entry name" value="BRCT_dom"/>
</dbReference>
<gene>
    <name evidence="3" type="ORF">B9T39_02290</name>
</gene>
<dbReference type="InterPro" id="IPR036420">
    <property type="entry name" value="BRCT_dom_sf"/>
</dbReference>
<dbReference type="SUPFAM" id="SSF53098">
    <property type="entry name" value="Ribonuclease H-like"/>
    <property type="match status" value="1"/>
</dbReference>
<dbReference type="AlphaFoldDB" id="A0A1Y2SZQ2"/>
<organism evidence="3 4">
    <name type="scientific">Alloscardovia macacae</name>
    <dbReference type="NCBI Taxonomy" id="1160091"/>
    <lineage>
        <taxon>Bacteria</taxon>
        <taxon>Bacillati</taxon>
        <taxon>Actinomycetota</taxon>
        <taxon>Actinomycetes</taxon>
        <taxon>Bifidobacteriales</taxon>
        <taxon>Bifidobacteriaceae</taxon>
        <taxon>Alloscardovia</taxon>
    </lineage>
</organism>
<dbReference type="InterPro" id="IPR012337">
    <property type="entry name" value="RNaseH-like_sf"/>
</dbReference>
<dbReference type="InterPro" id="IPR036397">
    <property type="entry name" value="RNaseH_sf"/>
</dbReference>
<dbReference type="Proteomes" id="UP000243540">
    <property type="component" value="Unassembled WGS sequence"/>
</dbReference>
<dbReference type="SMART" id="SM00479">
    <property type="entry name" value="EXOIII"/>
    <property type="match status" value="1"/>
</dbReference>
<dbReference type="CDD" id="cd17748">
    <property type="entry name" value="BRCT_DNA_ligase_like"/>
    <property type="match status" value="1"/>
</dbReference>
<dbReference type="Gene3D" id="3.40.50.10190">
    <property type="entry name" value="BRCT domain"/>
    <property type="match status" value="1"/>
</dbReference>
<comment type="caution">
    <text evidence="3">The sequence shown here is derived from an EMBL/GenBank/DDBJ whole genome shotgun (WGS) entry which is preliminary data.</text>
</comment>
<dbReference type="Pfam" id="PF00533">
    <property type="entry name" value="BRCT"/>
    <property type="match status" value="1"/>
</dbReference>
<feature type="region of interest" description="Disordered" evidence="1">
    <location>
        <begin position="182"/>
        <end position="203"/>
    </location>
</feature>
<dbReference type="InterPro" id="IPR013520">
    <property type="entry name" value="Ribonucl_H"/>
</dbReference>